<dbReference type="AlphaFoldDB" id="A0A6C0HSH9"/>
<evidence type="ECO:0000313" key="1">
    <source>
        <dbReference type="EMBL" id="QHT83085.1"/>
    </source>
</evidence>
<name>A0A6C0HSH9_9ZZZZ</name>
<proteinExistence type="predicted"/>
<organism evidence="1">
    <name type="scientific">viral metagenome</name>
    <dbReference type="NCBI Taxonomy" id="1070528"/>
    <lineage>
        <taxon>unclassified sequences</taxon>
        <taxon>metagenomes</taxon>
        <taxon>organismal metagenomes</taxon>
    </lineage>
</organism>
<reference evidence="1" key="1">
    <citation type="journal article" date="2020" name="Nature">
        <title>Giant virus diversity and host interactions through global metagenomics.</title>
        <authorList>
            <person name="Schulz F."/>
            <person name="Roux S."/>
            <person name="Paez-Espino D."/>
            <person name="Jungbluth S."/>
            <person name="Walsh D.A."/>
            <person name="Denef V.J."/>
            <person name="McMahon K.D."/>
            <person name="Konstantinidis K.T."/>
            <person name="Eloe-Fadrosh E.A."/>
            <person name="Kyrpides N.C."/>
            <person name="Woyke T."/>
        </authorList>
    </citation>
    <scope>NUCLEOTIDE SEQUENCE</scope>
    <source>
        <strain evidence="1">GVMAG-M-3300023184-167</strain>
    </source>
</reference>
<dbReference type="EMBL" id="MN740006">
    <property type="protein sequence ID" value="QHT83085.1"/>
    <property type="molecule type" value="Genomic_DNA"/>
</dbReference>
<accession>A0A6C0HSH9</accession>
<protein>
    <submittedName>
        <fullName evidence="1">Uncharacterized protein</fullName>
    </submittedName>
</protein>
<sequence>MVLYTAGKMARASAKIVTRPTCGGDKKGGLAPTVGWYNGMSTKPANNATNTMFGLICVGNFSNSSQQAARRARIGMVGL</sequence>